<dbReference type="InterPro" id="IPR012702">
    <property type="entry name" value="CP_lyase_PhnF"/>
</dbReference>
<dbReference type="InterPro" id="IPR028978">
    <property type="entry name" value="Chorismate_lyase_/UTRA_dom_sf"/>
</dbReference>
<dbReference type="PANTHER" id="PTHR44846:SF16">
    <property type="entry name" value="TRANSCRIPTIONAL REGULATOR PHNF-RELATED"/>
    <property type="match status" value="1"/>
</dbReference>
<dbReference type="Gene3D" id="3.40.1410.10">
    <property type="entry name" value="Chorismate lyase-like"/>
    <property type="match status" value="1"/>
</dbReference>
<keyword evidence="2" id="KW-0238">DNA-binding</keyword>
<keyword evidence="3" id="KW-0804">Transcription</keyword>
<evidence type="ECO:0000256" key="1">
    <source>
        <dbReference type="ARBA" id="ARBA00023015"/>
    </source>
</evidence>
<evidence type="ECO:0000259" key="4">
    <source>
        <dbReference type="PROSITE" id="PS50949"/>
    </source>
</evidence>
<name>A0A0C3I751_9VIBR</name>
<dbReference type="SUPFAM" id="SSF46785">
    <property type="entry name" value="Winged helix' DNA-binding domain"/>
    <property type="match status" value="1"/>
</dbReference>
<dbReference type="PANTHER" id="PTHR44846">
    <property type="entry name" value="MANNOSYL-D-GLYCERATE TRANSPORT/METABOLISM SYSTEM REPRESSOR MNGR-RELATED"/>
    <property type="match status" value="1"/>
</dbReference>
<gene>
    <name evidence="5" type="ORF">SU60_10115</name>
</gene>
<dbReference type="Pfam" id="PF00392">
    <property type="entry name" value="GntR"/>
    <property type="match status" value="1"/>
</dbReference>
<reference evidence="5 6" key="1">
    <citation type="submission" date="2015-01" db="EMBL/GenBank/DDBJ databases">
        <title>Draft genome of Vibrio mytili type strain CAIM 528.</title>
        <authorList>
            <person name="Gonzalez-Castillo A."/>
            <person name="Gomez-Gil B."/>
            <person name="Enciso-Ibarra J."/>
        </authorList>
    </citation>
    <scope>NUCLEOTIDE SEQUENCE [LARGE SCALE GENOMIC DNA]</scope>
    <source>
        <strain evidence="5 6">CAIM 528</strain>
    </source>
</reference>
<evidence type="ECO:0000256" key="2">
    <source>
        <dbReference type="ARBA" id="ARBA00023125"/>
    </source>
</evidence>
<dbReference type="AlphaFoldDB" id="A0A0C3I751"/>
<keyword evidence="1" id="KW-0805">Transcription regulation</keyword>
<keyword evidence="6" id="KW-1185">Reference proteome</keyword>
<protein>
    <submittedName>
        <fullName evidence="5">Phosphonate metabolism transcriptional regulator PhnF</fullName>
    </submittedName>
</protein>
<dbReference type="SUPFAM" id="SSF64288">
    <property type="entry name" value="Chorismate lyase-like"/>
    <property type="match status" value="1"/>
</dbReference>
<organism evidence="5 6">
    <name type="scientific">Vibrio mytili</name>
    <dbReference type="NCBI Taxonomy" id="50718"/>
    <lineage>
        <taxon>Bacteria</taxon>
        <taxon>Pseudomonadati</taxon>
        <taxon>Pseudomonadota</taxon>
        <taxon>Gammaproteobacteria</taxon>
        <taxon>Vibrionales</taxon>
        <taxon>Vibrionaceae</taxon>
        <taxon>Vibrio</taxon>
    </lineage>
</organism>
<dbReference type="RefSeq" id="WP_041155409.1">
    <property type="nucleotide sequence ID" value="NZ_CBCRVP010000005.1"/>
</dbReference>
<sequence>MPVYLDIASELEQEVRERYLPGDYLPPEGKLAERFDVNRHTLRRAIDELVSGGMVQRHQGKGNMVVRQPSEYHVHSGAHFTKNLLEQGAQPRCEVIQRRLFVAPAEIATHVGVEEGEKVIHIRTLRKTEECPQTIIDHYFPNTGWWNILKNFQNGSLHGFIKRGLDIELERKETKVGAKTPTSEQCRLLHITNNTPILRVRTKNVIKGTNIVAEFSCSNSRSDVIEIVMEH</sequence>
<dbReference type="InterPro" id="IPR036388">
    <property type="entry name" value="WH-like_DNA-bd_sf"/>
</dbReference>
<dbReference type="InterPro" id="IPR000524">
    <property type="entry name" value="Tscrpt_reg_HTH_GntR"/>
</dbReference>
<dbReference type="InterPro" id="IPR050679">
    <property type="entry name" value="Bact_HTH_transcr_reg"/>
</dbReference>
<dbReference type="InterPro" id="IPR011663">
    <property type="entry name" value="UTRA"/>
</dbReference>
<dbReference type="SMART" id="SM00866">
    <property type="entry name" value="UTRA"/>
    <property type="match status" value="1"/>
</dbReference>
<dbReference type="STRING" id="50718.SU60_10115"/>
<dbReference type="EMBL" id="JXOK01000037">
    <property type="protein sequence ID" value="KIN10860.1"/>
    <property type="molecule type" value="Genomic_DNA"/>
</dbReference>
<dbReference type="PROSITE" id="PS50949">
    <property type="entry name" value="HTH_GNTR"/>
    <property type="match status" value="1"/>
</dbReference>
<accession>A0A0C3I751</accession>
<dbReference type="PRINTS" id="PR00035">
    <property type="entry name" value="HTHGNTR"/>
</dbReference>
<dbReference type="NCBIfam" id="TIGR02325">
    <property type="entry name" value="C_P_lyase_phnF"/>
    <property type="match status" value="1"/>
</dbReference>
<dbReference type="GO" id="GO:0003700">
    <property type="term" value="F:DNA-binding transcription factor activity"/>
    <property type="evidence" value="ECO:0007669"/>
    <property type="project" value="InterPro"/>
</dbReference>
<dbReference type="GO" id="GO:0003677">
    <property type="term" value="F:DNA binding"/>
    <property type="evidence" value="ECO:0007669"/>
    <property type="project" value="UniProtKB-KW"/>
</dbReference>
<dbReference type="SMART" id="SM00345">
    <property type="entry name" value="HTH_GNTR"/>
    <property type="match status" value="1"/>
</dbReference>
<evidence type="ECO:0000313" key="6">
    <source>
        <dbReference type="Proteomes" id="UP000031977"/>
    </source>
</evidence>
<dbReference type="Pfam" id="PF07702">
    <property type="entry name" value="UTRA"/>
    <property type="match status" value="1"/>
</dbReference>
<dbReference type="InterPro" id="IPR036390">
    <property type="entry name" value="WH_DNA-bd_sf"/>
</dbReference>
<comment type="caution">
    <text evidence="5">The sequence shown here is derived from an EMBL/GenBank/DDBJ whole genome shotgun (WGS) entry which is preliminary data.</text>
</comment>
<feature type="domain" description="HTH gntR-type" evidence="4">
    <location>
        <begin position="1"/>
        <end position="68"/>
    </location>
</feature>
<evidence type="ECO:0000256" key="3">
    <source>
        <dbReference type="ARBA" id="ARBA00023163"/>
    </source>
</evidence>
<proteinExistence type="predicted"/>
<dbReference type="Gene3D" id="1.10.10.10">
    <property type="entry name" value="Winged helix-like DNA-binding domain superfamily/Winged helix DNA-binding domain"/>
    <property type="match status" value="1"/>
</dbReference>
<dbReference type="OrthoDB" id="6626198at2"/>
<evidence type="ECO:0000313" key="5">
    <source>
        <dbReference type="EMBL" id="KIN10860.1"/>
    </source>
</evidence>
<dbReference type="Proteomes" id="UP000031977">
    <property type="component" value="Unassembled WGS sequence"/>
</dbReference>
<dbReference type="CDD" id="cd07377">
    <property type="entry name" value="WHTH_GntR"/>
    <property type="match status" value="1"/>
</dbReference>